<dbReference type="EMBL" id="JBCHKQ010000001">
    <property type="protein sequence ID" value="MEM5947176.1"/>
    <property type="molecule type" value="Genomic_DNA"/>
</dbReference>
<protein>
    <submittedName>
        <fullName evidence="2">NAD-dependent epimerase/dehydratase family protein</fullName>
    </submittedName>
</protein>
<feature type="domain" description="NAD-dependent epimerase/dehydratase" evidence="1">
    <location>
        <begin position="4"/>
        <end position="211"/>
    </location>
</feature>
<dbReference type="PANTHER" id="PTHR43245:SF13">
    <property type="entry name" value="UDP-D-APIOSE_UDP-D-XYLOSE SYNTHASE 2"/>
    <property type="match status" value="1"/>
</dbReference>
<dbReference type="Pfam" id="PF01370">
    <property type="entry name" value="Epimerase"/>
    <property type="match status" value="1"/>
</dbReference>
<comment type="caution">
    <text evidence="2">The sequence shown here is derived from an EMBL/GenBank/DDBJ whole genome shotgun (WGS) entry which is preliminary data.</text>
</comment>
<proteinExistence type="predicted"/>
<dbReference type="Gene3D" id="3.40.50.720">
    <property type="entry name" value="NAD(P)-binding Rossmann-like Domain"/>
    <property type="match status" value="1"/>
</dbReference>
<organism evidence="2 3">
    <name type="scientific">Rarispira pelagica</name>
    <dbReference type="NCBI Taxonomy" id="3141764"/>
    <lineage>
        <taxon>Bacteria</taxon>
        <taxon>Pseudomonadati</taxon>
        <taxon>Spirochaetota</taxon>
        <taxon>Spirochaetia</taxon>
        <taxon>Winmispirales</taxon>
        <taxon>Winmispiraceae</taxon>
        <taxon>Rarispira</taxon>
    </lineage>
</organism>
<evidence type="ECO:0000313" key="3">
    <source>
        <dbReference type="Proteomes" id="UP001466331"/>
    </source>
</evidence>
<dbReference type="PANTHER" id="PTHR43245">
    <property type="entry name" value="BIFUNCTIONAL POLYMYXIN RESISTANCE PROTEIN ARNA"/>
    <property type="match status" value="1"/>
</dbReference>
<dbReference type="SUPFAM" id="SSF51735">
    <property type="entry name" value="NAD(P)-binding Rossmann-fold domains"/>
    <property type="match status" value="1"/>
</dbReference>
<dbReference type="Proteomes" id="UP001466331">
    <property type="component" value="Unassembled WGS sequence"/>
</dbReference>
<keyword evidence="3" id="KW-1185">Reference proteome</keyword>
<evidence type="ECO:0000313" key="2">
    <source>
        <dbReference type="EMBL" id="MEM5947176.1"/>
    </source>
</evidence>
<dbReference type="RefSeq" id="WP_420068627.1">
    <property type="nucleotide sequence ID" value="NZ_JBCHKQ010000001.1"/>
</dbReference>
<sequence length="340" mass="38721">MRVLFIGGTGNISYYCTLEAVKQGLDVVLVTRGKTGIRPIPSSVKIIKADVNDTEFVLTELKRQNINIDVLVDWVAFTVSDVKRDMLLCSKLGASYFFISSASIYKKPPISPIITEETPVSNPYWKYSQDKIEAEDFVRREFPKLGLRYTIIRPSHTIGEGWLPTSLGSTGFTVASRILEDKEIVIHDDGNAFWTLTHSEDFAKGFVPLLYLDYDFDTFNITSGFFYSWNTIHNVIAKTLGKKLLPVYVKSSHIAMLDKDKGASLIGDKAYTTLFDMSRLKSVVKNFSPVIGLEEMIARSIKWYEDNPQSRKKDQYVNYLYDRIIEIQKKADSLWVKTEV</sequence>
<gene>
    <name evidence="2" type="ORF">WKV44_01310</name>
</gene>
<dbReference type="InterPro" id="IPR036291">
    <property type="entry name" value="NAD(P)-bd_dom_sf"/>
</dbReference>
<name>A0ABU9U9N7_9SPIR</name>
<dbReference type="InterPro" id="IPR050177">
    <property type="entry name" value="Lipid_A_modif_metabolic_enz"/>
</dbReference>
<evidence type="ECO:0000259" key="1">
    <source>
        <dbReference type="Pfam" id="PF01370"/>
    </source>
</evidence>
<dbReference type="InterPro" id="IPR001509">
    <property type="entry name" value="Epimerase_deHydtase"/>
</dbReference>
<accession>A0ABU9U9N7</accession>
<reference evidence="2 3" key="1">
    <citation type="submission" date="2024-03" db="EMBL/GenBank/DDBJ databases">
        <title>Ignisphaera cupida sp. nov., a hyperthermophilic hydrolytic archaeon from a hot spring of Kamchatka, and proposal of Ignisphaeraceae fam. nov.</title>
        <authorList>
            <person name="Podosokorskaya O.A."/>
            <person name="Elcheninov A.G."/>
            <person name="Maltseva A.I."/>
            <person name="Zayulina K.S."/>
            <person name="Novikov A."/>
            <person name="Merkel A.Y."/>
        </authorList>
    </citation>
    <scope>NUCLEOTIDE SEQUENCE [LARGE SCALE GENOMIC DNA]</scope>
    <source>
        <strain evidence="2 3">38H-sp</strain>
    </source>
</reference>